<feature type="non-terminal residue" evidence="2">
    <location>
        <position position="89"/>
    </location>
</feature>
<keyword evidence="3" id="KW-1185">Reference proteome</keyword>
<dbReference type="Proteomes" id="UP000243515">
    <property type="component" value="Unassembled WGS sequence"/>
</dbReference>
<gene>
    <name evidence="2" type="ORF">Egran_04619</name>
</gene>
<dbReference type="InterPro" id="IPR036230">
    <property type="entry name" value="LeuA_allosteric_dom_sf"/>
</dbReference>
<evidence type="ECO:0000313" key="2">
    <source>
        <dbReference type="EMBL" id="OXV07616.1"/>
    </source>
</evidence>
<reference evidence="2 3" key="1">
    <citation type="journal article" date="2015" name="Environ. Microbiol.">
        <title>Metagenome sequence of Elaphomyces granulatus from sporocarp tissue reveals Ascomycota ectomycorrhizal fingerprints of genome expansion and a Proteobacteria-rich microbiome.</title>
        <authorList>
            <person name="Quandt C.A."/>
            <person name="Kohler A."/>
            <person name="Hesse C.N."/>
            <person name="Sharpton T.J."/>
            <person name="Martin F."/>
            <person name="Spatafora J.W."/>
        </authorList>
    </citation>
    <scope>NUCLEOTIDE SEQUENCE [LARGE SCALE GENOMIC DNA]</scope>
    <source>
        <strain evidence="2 3">OSC145934</strain>
    </source>
</reference>
<evidence type="ECO:0000256" key="1">
    <source>
        <dbReference type="ARBA" id="ARBA00022679"/>
    </source>
</evidence>
<dbReference type="AlphaFoldDB" id="A0A232LU28"/>
<organism evidence="2 3">
    <name type="scientific">Elaphomyces granulatus</name>
    <dbReference type="NCBI Taxonomy" id="519963"/>
    <lineage>
        <taxon>Eukaryota</taxon>
        <taxon>Fungi</taxon>
        <taxon>Dikarya</taxon>
        <taxon>Ascomycota</taxon>
        <taxon>Pezizomycotina</taxon>
        <taxon>Eurotiomycetes</taxon>
        <taxon>Eurotiomycetidae</taxon>
        <taxon>Eurotiales</taxon>
        <taxon>Elaphomycetaceae</taxon>
        <taxon>Elaphomyces</taxon>
    </lineage>
</organism>
<comment type="caution">
    <text evidence="2">The sequence shown here is derived from an EMBL/GenBank/DDBJ whole genome shotgun (WGS) entry which is preliminary data.</text>
</comment>
<dbReference type="Gene3D" id="3.30.160.270">
    <property type="match status" value="1"/>
</dbReference>
<feature type="non-terminal residue" evidence="2">
    <location>
        <position position="1"/>
    </location>
</feature>
<keyword evidence="1" id="KW-0808">Transferase</keyword>
<sequence>QKAADHLSRELKPTEIIHLFEDAYHLRSNPRFELIDYDISADRSTSPAPEPGQTQSSKNLKRMFKGVIVIDGQERHITETVLSHLWRMR</sequence>
<accession>A0A232LU28</accession>
<proteinExistence type="predicted"/>
<evidence type="ECO:0000313" key="3">
    <source>
        <dbReference type="Proteomes" id="UP000243515"/>
    </source>
</evidence>
<dbReference type="OrthoDB" id="5428071at2759"/>
<name>A0A232LU28_9EURO</name>
<dbReference type="EMBL" id="NPHW01004690">
    <property type="protein sequence ID" value="OXV07616.1"/>
    <property type="molecule type" value="Genomic_DNA"/>
</dbReference>
<protein>
    <submittedName>
        <fullName evidence="2">Uncharacterized protein</fullName>
    </submittedName>
</protein>
<dbReference type="GO" id="GO:0016740">
    <property type="term" value="F:transferase activity"/>
    <property type="evidence" value="ECO:0007669"/>
    <property type="project" value="UniProtKB-KW"/>
</dbReference>